<dbReference type="AlphaFoldDB" id="A0A430AHJ6"/>
<protein>
    <recommendedName>
        <fullName evidence="4">DUF1433 domain-containing protein</fullName>
    </recommendedName>
</protein>
<feature type="transmembrane region" description="Helical" evidence="1">
    <location>
        <begin position="6"/>
        <end position="21"/>
    </location>
</feature>
<evidence type="ECO:0000256" key="1">
    <source>
        <dbReference type="SAM" id="Phobius"/>
    </source>
</evidence>
<keyword evidence="1" id="KW-0472">Membrane</keyword>
<name>A0A430AHJ6_9ENTE</name>
<proteinExistence type="predicted"/>
<dbReference type="Pfam" id="PF07252">
    <property type="entry name" value="DUF1433"/>
    <property type="match status" value="1"/>
</dbReference>
<evidence type="ECO:0000313" key="2">
    <source>
        <dbReference type="EMBL" id="RSU07324.1"/>
    </source>
</evidence>
<organism evidence="2 3">
    <name type="scientific">Vagococcus entomophilus</name>
    <dbReference type="NCBI Taxonomy" id="1160095"/>
    <lineage>
        <taxon>Bacteria</taxon>
        <taxon>Bacillati</taxon>
        <taxon>Bacillota</taxon>
        <taxon>Bacilli</taxon>
        <taxon>Lactobacillales</taxon>
        <taxon>Enterococcaceae</taxon>
        <taxon>Vagococcus</taxon>
    </lineage>
</organism>
<sequence length="158" mass="18490">MSDPGYCIASLLFILFILLKTRRPFYMTKKNKVILITFFSIILCIGGFIRVRIEQQKDSEQKIANFWETQKPRVEKFIKYNFKNINSITYTNIEKTPFSTVQNGYINNDKNLYFDVSVSIGTGEKEFESNISHSGNLDSYVKYPEFIPVSQIDNRKKK</sequence>
<evidence type="ECO:0000313" key="3">
    <source>
        <dbReference type="Proteomes" id="UP000288669"/>
    </source>
</evidence>
<evidence type="ECO:0008006" key="4">
    <source>
        <dbReference type="Google" id="ProtNLM"/>
    </source>
</evidence>
<feature type="transmembrane region" description="Helical" evidence="1">
    <location>
        <begin position="33"/>
        <end position="53"/>
    </location>
</feature>
<keyword evidence="1" id="KW-1133">Transmembrane helix</keyword>
<dbReference type="Proteomes" id="UP000288669">
    <property type="component" value="Unassembled WGS sequence"/>
</dbReference>
<dbReference type="EMBL" id="NGJZ01000002">
    <property type="protein sequence ID" value="RSU07324.1"/>
    <property type="molecule type" value="Genomic_DNA"/>
</dbReference>
<dbReference type="OrthoDB" id="2931769at2"/>
<gene>
    <name evidence="2" type="ORF">CBF30_08720</name>
</gene>
<reference evidence="2 3" key="1">
    <citation type="submission" date="2017-05" db="EMBL/GenBank/DDBJ databases">
        <title>Vagococcus spp. assemblies.</title>
        <authorList>
            <person name="Gulvik C.A."/>
        </authorList>
    </citation>
    <scope>NUCLEOTIDE SEQUENCE [LARGE SCALE GENOMIC DNA]</scope>
    <source>
        <strain evidence="2 3">DSM 24756</strain>
    </source>
</reference>
<dbReference type="Gene3D" id="3.10.450.130">
    <property type="entry name" value="folded 79 residue fragment of lin0334 like domains"/>
    <property type="match status" value="1"/>
</dbReference>
<comment type="caution">
    <text evidence="2">The sequence shown here is derived from an EMBL/GenBank/DDBJ whole genome shotgun (WGS) entry which is preliminary data.</text>
</comment>
<dbReference type="InterPro" id="IPR009881">
    <property type="entry name" value="DUF1433"/>
</dbReference>
<keyword evidence="3" id="KW-1185">Reference proteome</keyword>
<keyword evidence="1" id="KW-0812">Transmembrane</keyword>
<accession>A0A430AHJ6</accession>